<proteinExistence type="predicted"/>
<dbReference type="EMBL" id="HBIH01012365">
    <property type="protein sequence ID" value="CAE0324503.1"/>
    <property type="molecule type" value="Transcribed_RNA"/>
</dbReference>
<gene>
    <name evidence="2" type="ORF">SINC0208_LOCUS5124</name>
</gene>
<reference evidence="2" key="1">
    <citation type="submission" date="2021-01" db="EMBL/GenBank/DDBJ databases">
        <authorList>
            <person name="Corre E."/>
            <person name="Pelletier E."/>
            <person name="Niang G."/>
            <person name="Scheremetjew M."/>
            <person name="Finn R."/>
            <person name="Kale V."/>
            <person name="Holt S."/>
            <person name="Cochrane G."/>
            <person name="Meng A."/>
            <person name="Brown T."/>
            <person name="Cohen L."/>
        </authorList>
    </citation>
    <scope>NUCLEOTIDE SEQUENCE</scope>
    <source>
        <strain evidence="2">S3</strain>
    </source>
</reference>
<sequence length="136" mass="16782">MIKRDSQQKRLQKKVDKLALDFEKNKRLEEKKVYKEHEAKKKTEKQMLINKIETFYKDKINMLKDRITQEKMERNLAEEAQKKAVSQRKKELDDMRRREVQRYIQILQQQDDKFDVNNLNLGKYENEVLRFYKKSK</sequence>
<evidence type="ECO:0000256" key="1">
    <source>
        <dbReference type="SAM" id="Coils"/>
    </source>
</evidence>
<keyword evidence="1" id="KW-0175">Coiled coil</keyword>
<accession>A0A7S3MYC9</accession>
<name>A0A7S3MYC9_9SPIT</name>
<evidence type="ECO:0000313" key="2">
    <source>
        <dbReference type="EMBL" id="CAE0324503.1"/>
    </source>
</evidence>
<feature type="coiled-coil region" evidence="1">
    <location>
        <begin position="60"/>
        <end position="89"/>
    </location>
</feature>
<dbReference type="AlphaFoldDB" id="A0A7S3MYC9"/>
<protein>
    <submittedName>
        <fullName evidence="2">Uncharacterized protein</fullName>
    </submittedName>
</protein>
<organism evidence="2">
    <name type="scientific">Strombidium inclinatum</name>
    <dbReference type="NCBI Taxonomy" id="197538"/>
    <lineage>
        <taxon>Eukaryota</taxon>
        <taxon>Sar</taxon>
        <taxon>Alveolata</taxon>
        <taxon>Ciliophora</taxon>
        <taxon>Intramacronucleata</taxon>
        <taxon>Spirotrichea</taxon>
        <taxon>Oligotrichia</taxon>
        <taxon>Strombidiidae</taxon>
        <taxon>Strombidium</taxon>
    </lineage>
</organism>